<feature type="compositionally biased region" description="Polar residues" evidence="6">
    <location>
        <begin position="1107"/>
        <end position="1122"/>
    </location>
</feature>
<comment type="caution">
    <text evidence="8">The sequence shown here is derived from an EMBL/GenBank/DDBJ whole genome shotgun (WGS) entry which is preliminary data.</text>
</comment>
<dbReference type="Pfam" id="PF23042">
    <property type="entry name" value="KOW1_SPT5"/>
    <property type="match status" value="1"/>
</dbReference>
<dbReference type="InterPro" id="IPR005100">
    <property type="entry name" value="NGN-domain"/>
</dbReference>
<feature type="compositionally biased region" description="Gly residues" evidence="6">
    <location>
        <begin position="1375"/>
        <end position="1395"/>
    </location>
</feature>
<feature type="compositionally biased region" description="Basic and acidic residues" evidence="6">
    <location>
        <begin position="1365"/>
        <end position="1374"/>
    </location>
</feature>
<feature type="domain" description="CCHC-type" evidence="7">
    <location>
        <begin position="978"/>
        <end position="993"/>
    </location>
</feature>
<dbReference type="Pfam" id="PF03439">
    <property type="entry name" value="Spt5-NGN"/>
    <property type="match status" value="1"/>
</dbReference>
<feature type="region of interest" description="Disordered" evidence="6">
    <location>
        <begin position="1103"/>
        <end position="1548"/>
    </location>
</feature>
<dbReference type="SUPFAM" id="SSF50104">
    <property type="entry name" value="Translation proteins SH3-like domain"/>
    <property type="match status" value="1"/>
</dbReference>
<feature type="compositionally biased region" description="Basic and acidic residues" evidence="6">
    <location>
        <begin position="70"/>
        <end position="82"/>
    </location>
</feature>
<evidence type="ECO:0000256" key="3">
    <source>
        <dbReference type="ARBA" id="ARBA00023163"/>
    </source>
</evidence>
<keyword evidence="9" id="KW-1185">Reference proteome</keyword>
<dbReference type="EMBL" id="SWLB01000029">
    <property type="protein sequence ID" value="KAF3320583.1"/>
    <property type="molecule type" value="Genomic_DNA"/>
</dbReference>
<feature type="compositionally biased region" description="Basic and acidic residues" evidence="6">
    <location>
        <begin position="1224"/>
        <end position="1244"/>
    </location>
</feature>
<dbReference type="FunFam" id="2.30.30.30:FF:000053">
    <property type="entry name" value="Protein RNA-directed DNA methylation 3"/>
    <property type="match status" value="1"/>
</dbReference>
<dbReference type="Proteomes" id="UP000623129">
    <property type="component" value="Unassembled WGS sequence"/>
</dbReference>
<keyword evidence="5" id="KW-0479">Metal-binding</keyword>
<feature type="compositionally biased region" description="Polar residues" evidence="6">
    <location>
        <begin position="866"/>
        <end position="876"/>
    </location>
</feature>
<evidence type="ECO:0000256" key="2">
    <source>
        <dbReference type="ARBA" id="ARBA00006956"/>
    </source>
</evidence>
<feature type="compositionally biased region" description="Polar residues" evidence="6">
    <location>
        <begin position="795"/>
        <end position="805"/>
    </location>
</feature>
<comment type="subcellular location">
    <subcellularLocation>
        <location evidence="1">Nucleus</location>
    </subcellularLocation>
</comment>
<dbReference type="SMART" id="SM00343">
    <property type="entry name" value="ZnF_C2HC"/>
    <property type="match status" value="6"/>
</dbReference>
<protein>
    <submittedName>
        <fullName evidence="8">Protein RNA-directed DNA methylation 3</fullName>
    </submittedName>
</protein>
<feature type="compositionally biased region" description="Gly residues" evidence="6">
    <location>
        <begin position="891"/>
        <end position="914"/>
    </location>
</feature>
<keyword evidence="5" id="KW-0863">Zinc-finger</keyword>
<feature type="domain" description="CCHC-type" evidence="7">
    <location>
        <begin position="1009"/>
        <end position="1024"/>
    </location>
</feature>
<dbReference type="PROSITE" id="PS50158">
    <property type="entry name" value="ZF_CCHC"/>
    <property type="match status" value="6"/>
</dbReference>
<dbReference type="InterPro" id="IPR039385">
    <property type="entry name" value="NGN_Euk"/>
</dbReference>
<feature type="compositionally biased region" description="Acidic residues" evidence="6">
    <location>
        <begin position="45"/>
        <end position="69"/>
    </location>
</feature>
<dbReference type="Pfam" id="PF23291">
    <property type="entry name" value="KOW4_SPT5"/>
    <property type="match status" value="1"/>
</dbReference>
<accession>A0A833QCE1</accession>
<dbReference type="CDD" id="cd06084">
    <property type="entry name" value="KOW_Spt5_4"/>
    <property type="match status" value="1"/>
</dbReference>
<feature type="compositionally biased region" description="Polar residues" evidence="6">
    <location>
        <begin position="1304"/>
        <end position="1321"/>
    </location>
</feature>
<proteinExistence type="inferred from homology"/>
<dbReference type="SUPFAM" id="SSF57756">
    <property type="entry name" value="Retrovirus zinc finger-like domains"/>
    <property type="match status" value="4"/>
</dbReference>
<gene>
    <name evidence="8" type="ORF">FCM35_KLT15279</name>
</gene>
<dbReference type="InterPro" id="IPR014722">
    <property type="entry name" value="Rib_uL2_dom2"/>
</dbReference>
<evidence type="ECO:0000256" key="4">
    <source>
        <dbReference type="ARBA" id="ARBA00023242"/>
    </source>
</evidence>
<sequence>MAVKEKGKDIATPSSSKRKASSSAAASKRRCSGVLQFVDDAAYVAEDDEEEEEEEDDLESDEDYDELLEEIAKEAEAPVDDPKGKGKSFLPFLVKEEQLSGDELEELIKERYGRKSGLKYADDEDEFMDMAGPDPTKDPTIWRLKCGVGRERQVAFCFMQKYVEFHNRGNKLQIYSAFALDHVKGYVYVEADKACDVTEACKGFCNVYVTKINAVPASEVPHLLAIRSKPSVVSEGDWVRLKSGNYKGDIAQVVSVDDGRKQVLIKLIPRIDLQAISRKFGGAISLKNAVIPTARLINPRELEVFRPHIEVRRDRQSGETFEVLDGNMLKDGYLFKRVALNSLIYWGVEPTDSERIKFSPPSREGEEVDPEEWVSGLYDSRRKKSRASTSANLKASTSELMEDSTFAIHDLVLFGKKDFGVILGIDKDGLYKILTGDMEGIPVVTIKKHEIKKVCADKMFTALDRNKKLLSINDPVDVSEGPTEGKKGVVKHMLKGVLFIHDESEDENSGFFCAKAEHCVNTKIPEVPPPPMQSFSENPDDSAGPSFPPSSDGWVQSSCQQDNARGSGRRRQERESLFSIGQTLRIKKGPLKGYLCRVVRMYRNDITVKLDSLVKLLTVDAEHLTVPTKRGQVDESGAAGAADIFGVQGTEGGNSWDTALPSFASDTWQPFSSSTAPTSGNVEDGAGGDGDPWGSKAPSMTIPDAWNSDKPCDTWGNTSDAQAAGAGASTQNGTWQKDDDSGWCNEKGKDAVSDDPWGMAVSKVPEEGADAWGTQSDTQGKSKGEADNEGWNIANGGTQDASSNWDAKGKGIANEDNSAWGPKVTKSQEADTWGGKSDAWGQSTEKDGGGAGGGDWNSGGNASWDKPNSSTWNSGQDDGDKVNKAMDAWNSGGGFGGNGGSRGGGSSGRGGGKSGGGGDCYKCGQSGHFARECPSAGSGGSRGGGGGCFKCGESGHFARECPSTDGGGSRSGGGGGNCFKCGQSGHFSRECPSADHGGSRGGGSGAGNCYKCGESGHFARECPSAEGGGSRAGRGGGGRDCFKCGESGHFARECPSADGGGSRGGGGGGGRDCFKCGKPGHFARECPGDGGACGGTWMSDNSEKPSFGSSWSNDQAGDNTWGKTPESWSSGSGKGWGNSQAEAEKKTDWGSSSWSKDVSEKETTGGADNWNAPTPPAPEEPQGGDNWNAPTPPAPEEPQGGDPWASNLTQAQRIPTKKAGSASTEDKAKERNSWDNNQKTKENDPWGSNQKTEASSSKAEAKEADPWSTKPIHDTGSDNQDDPWGTKKMNDKKAATDTGGWSAGGSSQTKSDNWGKSGNDSDWSKPMVSLTGGNNDNDNDGSGWGRPSWSSDGGGRGWGRGRGRNFGDRNDSNDGGRGGNWRGSGGGRYGGSRGGRGGRDSTRNGDGNRSFGGSSWNRDENRGFGGSGGSSWSNDNDLKKSSDWGGGWGNTSGEKEKGNSWNDAPSSTEKGSGWGNASEETKGNSGNDEPCFSAWNQGSTEKGSSSGNAREEEKVKSGGGGGSAWDKPSGNDSSGWDKGGNGGNSGGW</sequence>
<dbReference type="InterPro" id="IPR041977">
    <property type="entry name" value="KOW_Spt5_4"/>
</dbReference>
<dbReference type="Gene3D" id="4.10.60.10">
    <property type="entry name" value="Zinc finger, CCHC-type"/>
    <property type="match status" value="6"/>
</dbReference>
<feature type="compositionally biased region" description="Polar residues" evidence="6">
    <location>
        <begin position="664"/>
        <end position="681"/>
    </location>
</feature>
<dbReference type="PANTHER" id="PTHR11125">
    <property type="entry name" value="SUPPRESSOR OF TY 5"/>
    <property type="match status" value="1"/>
</dbReference>
<name>A0A833QCE1_9POAL</name>
<evidence type="ECO:0000313" key="8">
    <source>
        <dbReference type="EMBL" id="KAF3320583.1"/>
    </source>
</evidence>
<dbReference type="InterPro" id="IPR041973">
    <property type="entry name" value="KOW_Spt5_1"/>
</dbReference>
<feature type="compositionally biased region" description="Polar residues" evidence="6">
    <location>
        <begin position="1494"/>
        <end position="1508"/>
    </location>
</feature>
<dbReference type="Pfam" id="PF23037">
    <property type="entry name" value="KOWx_SPT5"/>
    <property type="match status" value="1"/>
</dbReference>
<dbReference type="Gene3D" id="3.30.70.940">
    <property type="entry name" value="NusG, N-terminal domain"/>
    <property type="match status" value="1"/>
</dbReference>
<evidence type="ECO:0000256" key="6">
    <source>
        <dbReference type="SAM" id="MobiDB-lite"/>
    </source>
</evidence>
<dbReference type="CDD" id="cd09888">
    <property type="entry name" value="NGN_Euk"/>
    <property type="match status" value="1"/>
</dbReference>
<dbReference type="GO" id="GO:0006368">
    <property type="term" value="P:transcription elongation by RNA polymerase II"/>
    <property type="evidence" value="ECO:0007669"/>
    <property type="project" value="TreeGrafter"/>
</dbReference>
<evidence type="ECO:0000256" key="5">
    <source>
        <dbReference type="PROSITE-ProRule" id="PRU00047"/>
    </source>
</evidence>
<dbReference type="InterPro" id="IPR041978">
    <property type="entry name" value="KOW_Spt5_5"/>
</dbReference>
<dbReference type="PANTHER" id="PTHR11125:SF8">
    <property type="entry name" value="PROTEIN RNA-DIRECTED DNA METHYLATION 3"/>
    <property type="match status" value="1"/>
</dbReference>
<dbReference type="GO" id="GO:0006357">
    <property type="term" value="P:regulation of transcription by RNA polymerase II"/>
    <property type="evidence" value="ECO:0007669"/>
    <property type="project" value="InterPro"/>
</dbReference>
<evidence type="ECO:0000313" key="9">
    <source>
        <dbReference type="Proteomes" id="UP000623129"/>
    </source>
</evidence>
<feature type="region of interest" description="Disordered" evidence="6">
    <location>
        <begin position="524"/>
        <end position="574"/>
    </location>
</feature>
<reference evidence="8" key="1">
    <citation type="submission" date="2020-01" db="EMBL/GenBank/DDBJ databases">
        <title>Genome sequence of Kobresia littledalei, the first chromosome-level genome in the family Cyperaceae.</title>
        <authorList>
            <person name="Qu G."/>
        </authorList>
    </citation>
    <scope>NUCLEOTIDE SEQUENCE</scope>
    <source>
        <strain evidence="8">C.B.Clarke</strain>
        <tissue evidence="8">Leaf</tissue>
    </source>
</reference>
<feature type="compositionally biased region" description="Basic and acidic residues" evidence="6">
    <location>
        <begin position="1259"/>
        <end position="1276"/>
    </location>
</feature>
<dbReference type="InterPro" id="IPR036735">
    <property type="entry name" value="NGN_dom_sf"/>
</dbReference>
<feature type="region of interest" description="Disordered" evidence="6">
    <location>
        <begin position="1"/>
        <end position="82"/>
    </location>
</feature>
<feature type="domain" description="CCHC-type" evidence="7">
    <location>
        <begin position="1041"/>
        <end position="1056"/>
    </location>
</feature>
<feature type="compositionally biased region" description="Basic and acidic residues" evidence="6">
    <location>
        <begin position="1284"/>
        <end position="1295"/>
    </location>
</feature>
<feature type="compositionally biased region" description="Basic and acidic residues" evidence="6">
    <location>
        <begin position="736"/>
        <end position="752"/>
    </location>
</feature>
<dbReference type="SMART" id="SM00738">
    <property type="entry name" value="NGN"/>
    <property type="match status" value="1"/>
</dbReference>
<dbReference type="InterPro" id="IPR057936">
    <property type="entry name" value="KOWx_Spt5"/>
</dbReference>
<dbReference type="GO" id="GO:0003729">
    <property type="term" value="F:mRNA binding"/>
    <property type="evidence" value="ECO:0007669"/>
    <property type="project" value="TreeGrafter"/>
</dbReference>
<dbReference type="CDD" id="cd06081">
    <property type="entry name" value="KOW_Spt5_1"/>
    <property type="match status" value="1"/>
</dbReference>
<feature type="compositionally biased region" description="Gly residues" evidence="6">
    <location>
        <begin position="1537"/>
        <end position="1548"/>
    </location>
</feature>
<dbReference type="Gene3D" id="2.30.30.30">
    <property type="match status" value="2"/>
</dbReference>
<evidence type="ECO:0000256" key="1">
    <source>
        <dbReference type="ARBA" id="ARBA00004123"/>
    </source>
</evidence>
<dbReference type="SMART" id="SM00739">
    <property type="entry name" value="KOW"/>
    <property type="match status" value="3"/>
</dbReference>
<comment type="similarity">
    <text evidence="2">Belongs to the SPT5 family.</text>
</comment>
<dbReference type="InterPro" id="IPR008991">
    <property type="entry name" value="Translation_prot_SH3-like_sf"/>
</dbReference>
<evidence type="ECO:0000259" key="7">
    <source>
        <dbReference type="PROSITE" id="PS50158"/>
    </source>
</evidence>
<dbReference type="GO" id="GO:0032044">
    <property type="term" value="C:DSIF complex"/>
    <property type="evidence" value="ECO:0007669"/>
    <property type="project" value="TreeGrafter"/>
</dbReference>
<dbReference type="InterPro" id="IPR006645">
    <property type="entry name" value="NGN-like_dom"/>
</dbReference>
<dbReference type="GO" id="GO:0032784">
    <property type="term" value="P:regulation of DNA-templated transcription elongation"/>
    <property type="evidence" value="ECO:0007669"/>
    <property type="project" value="InterPro"/>
</dbReference>
<organism evidence="8 9">
    <name type="scientific">Carex littledalei</name>
    <dbReference type="NCBI Taxonomy" id="544730"/>
    <lineage>
        <taxon>Eukaryota</taxon>
        <taxon>Viridiplantae</taxon>
        <taxon>Streptophyta</taxon>
        <taxon>Embryophyta</taxon>
        <taxon>Tracheophyta</taxon>
        <taxon>Spermatophyta</taxon>
        <taxon>Magnoliopsida</taxon>
        <taxon>Liliopsida</taxon>
        <taxon>Poales</taxon>
        <taxon>Cyperaceae</taxon>
        <taxon>Cyperoideae</taxon>
        <taxon>Cariceae</taxon>
        <taxon>Carex</taxon>
        <taxon>Carex subgen. Euthyceras</taxon>
    </lineage>
</organism>
<keyword evidence="3" id="KW-0804">Transcription</keyword>
<dbReference type="GO" id="GO:0008270">
    <property type="term" value="F:zinc ion binding"/>
    <property type="evidence" value="ECO:0007669"/>
    <property type="project" value="UniProtKB-KW"/>
</dbReference>
<dbReference type="OrthoDB" id="28901at2759"/>
<feature type="domain" description="CCHC-type" evidence="7">
    <location>
        <begin position="920"/>
        <end position="935"/>
    </location>
</feature>
<keyword evidence="4" id="KW-0539">Nucleus</keyword>
<feature type="compositionally biased region" description="Polar residues" evidence="6">
    <location>
        <begin position="1459"/>
        <end position="1470"/>
    </location>
</feature>
<dbReference type="InterPro" id="IPR039659">
    <property type="entry name" value="SPT5"/>
</dbReference>
<keyword evidence="5" id="KW-0862">Zinc</keyword>
<dbReference type="Pfam" id="PF23290">
    <property type="entry name" value="KOW5_SPT5"/>
    <property type="match status" value="1"/>
</dbReference>
<feature type="region of interest" description="Disordered" evidence="6">
    <location>
        <begin position="658"/>
        <end position="914"/>
    </location>
</feature>
<feature type="domain" description="CCHC-type" evidence="7">
    <location>
        <begin position="1073"/>
        <end position="1087"/>
    </location>
</feature>
<feature type="domain" description="CCHC-type" evidence="7">
    <location>
        <begin position="948"/>
        <end position="963"/>
    </location>
</feature>
<dbReference type="InterPro" id="IPR036875">
    <property type="entry name" value="Znf_CCHC_sf"/>
</dbReference>
<dbReference type="Pfam" id="PF00098">
    <property type="entry name" value="zf-CCHC"/>
    <property type="match status" value="6"/>
</dbReference>
<dbReference type="InterPro" id="IPR001878">
    <property type="entry name" value="Znf_CCHC"/>
</dbReference>
<dbReference type="InterPro" id="IPR005824">
    <property type="entry name" value="KOW"/>
</dbReference>
<feature type="compositionally biased region" description="Polar residues" evidence="6">
    <location>
        <begin position="553"/>
        <end position="564"/>
    </location>
</feature>